<feature type="chain" id="PRO_5019508148" description="Fibronectin type-III domain-containing protein" evidence="2">
    <location>
        <begin position="41"/>
        <end position="940"/>
    </location>
</feature>
<feature type="region of interest" description="Disordered" evidence="1">
    <location>
        <begin position="714"/>
        <end position="768"/>
    </location>
</feature>
<name>A0A414T9Q7_9FIRM</name>
<dbReference type="EMBL" id="QRID01000001">
    <property type="protein sequence ID" value="RHG30919.1"/>
    <property type="molecule type" value="Genomic_DNA"/>
</dbReference>
<dbReference type="AlphaFoldDB" id="A0A414T9Q7"/>
<dbReference type="PANTHER" id="PTHR45661">
    <property type="entry name" value="SURFACE ANTIGEN"/>
    <property type="match status" value="1"/>
</dbReference>
<dbReference type="Pfam" id="PF13306">
    <property type="entry name" value="LRR_5"/>
    <property type="match status" value="3"/>
</dbReference>
<feature type="domain" description="Fibronectin type-III" evidence="3">
    <location>
        <begin position="843"/>
        <end position="940"/>
    </location>
</feature>
<comment type="caution">
    <text evidence="4">The sequence shown here is derived from an EMBL/GenBank/DDBJ whole genome shotgun (WGS) entry which is preliminary data.</text>
</comment>
<proteinExistence type="predicted"/>
<evidence type="ECO:0000256" key="2">
    <source>
        <dbReference type="SAM" id="SignalP"/>
    </source>
</evidence>
<dbReference type="InterPro" id="IPR008964">
    <property type="entry name" value="Invasin/intimin_cell_adhesion"/>
</dbReference>
<dbReference type="InterPro" id="IPR013783">
    <property type="entry name" value="Ig-like_fold"/>
</dbReference>
<dbReference type="InterPro" id="IPR003961">
    <property type="entry name" value="FN3_dom"/>
</dbReference>
<dbReference type="Gene3D" id="3.80.10.10">
    <property type="entry name" value="Ribonuclease Inhibitor"/>
    <property type="match status" value="3"/>
</dbReference>
<accession>A0A414T9Q7</accession>
<keyword evidence="2" id="KW-0732">Signal</keyword>
<evidence type="ECO:0000313" key="4">
    <source>
        <dbReference type="EMBL" id="RHG30919.1"/>
    </source>
</evidence>
<feature type="compositionally biased region" description="Basic and acidic residues" evidence="1">
    <location>
        <begin position="728"/>
        <end position="737"/>
    </location>
</feature>
<dbReference type="Gene3D" id="2.60.40.10">
    <property type="entry name" value="Immunoglobulins"/>
    <property type="match status" value="1"/>
</dbReference>
<dbReference type="InterPro" id="IPR053139">
    <property type="entry name" value="Surface_bspA-like"/>
</dbReference>
<dbReference type="Pfam" id="PF00041">
    <property type="entry name" value="fn3"/>
    <property type="match status" value="1"/>
</dbReference>
<dbReference type="InterPro" id="IPR026906">
    <property type="entry name" value="LRR_5"/>
</dbReference>
<dbReference type="PROSITE" id="PS50853">
    <property type="entry name" value="FN3"/>
    <property type="match status" value="1"/>
</dbReference>
<dbReference type="InterPro" id="IPR032675">
    <property type="entry name" value="LRR_dom_sf"/>
</dbReference>
<dbReference type="SMART" id="SM00060">
    <property type="entry name" value="FN3"/>
    <property type="match status" value="1"/>
</dbReference>
<dbReference type="PANTHER" id="PTHR45661:SF3">
    <property type="entry name" value="IG-LIKE DOMAIN-CONTAINING PROTEIN"/>
    <property type="match status" value="1"/>
</dbReference>
<evidence type="ECO:0000313" key="5">
    <source>
        <dbReference type="Proteomes" id="UP000284051"/>
    </source>
</evidence>
<dbReference type="InterPro" id="IPR036116">
    <property type="entry name" value="FN3_sf"/>
</dbReference>
<dbReference type="CDD" id="cd00063">
    <property type="entry name" value="FN3"/>
    <property type="match status" value="1"/>
</dbReference>
<protein>
    <recommendedName>
        <fullName evidence="3">Fibronectin type-III domain-containing protein</fullName>
    </recommendedName>
</protein>
<dbReference type="SUPFAM" id="SSF49265">
    <property type="entry name" value="Fibronectin type III"/>
    <property type="match status" value="1"/>
</dbReference>
<feature type="signal peptide" evidence="2">
    <location>
        <begin position="1"/>
        <end position="40"/>
    </location>
</feature>
<sequence length="940" mass="103116">MHRHKSGKGWRNVMKMKRILTGMLCTAILAAGVNLLSVQAAENAGVMEYIAATEYIEETEAAEPENAEKQVFETEEDTKTADTGEFTINNGLLTKYTGTADTVTIPSNVSRIGESAFQNNKYIKSVIIPGNVRKIERLAFYGCSNLESVTMAEGVEEIGMQTFSETHLKSVVLPKSIIKMDRLVFTSCNRLTSIDFTEGTYNINGDIIGSCAALTEIKVSGNNTRYQVKDNVLYEKNGKTVCYCPAGRKTDMNVPDGVERIGDFAFWDCLTTKVTLPDSVKSIGERAFFSTGMETMILPANLESIGKEAFFYCQNLKQITIPAKTTKIGNNVFGSCDHLETINVAAGNTIYRSEDGILYGTEEGRLVLINCPAGKKGNVKILEGTVGILDGSFSNCEKITSVDMPDSVKSIGEDAFKSCSSLIKVRFSNQLTDIGNYAFYRCDSMQQVHLPDSVKDLGAWAFRYCDALTEVTISKNISDIPDNAFGGCTNLTGITIPDGVKTIADDAFSYCSNLTIYCSSGSAAEKYAKNNNIKSKVTDERKTQTITTDNDNIEKTVGDPDFKITAKTTGDGTLGFYSGNEDIIQVSENGAVKIIGAGTTNIVITASATQNCKMAQTEIYITIKNKETDQKRVQKITYSYQADKKDLNIFYLDAKSDGDGKISYRSENEKIVKIDADGKGYILGSGTVKIIISASETDTCAAAQKIVTLNVEKITDQTDEPGQTQKPDQTRKPDQTEKPGQTDTPNQPDKPSDQNGNATQQKKKQTIKAKNITKTYSTKTFAIGAKSSCGAKLTYKVADKKIAAISKTGKIKLKSYGQTKITIKATAKGKYKAATKTITLTVKPVKNQITSLKSKKAKTFEVKWKKDKKASGYIVQYSTDKKFKKNVKKNIVSKNKTVSKKITKLKPGKKYYVRVCTYKNSHGKKVQGDYSKVRTVKIRK</sequence>
<reference evidence="4 5" key="1">
    <citation type="submission" date="2018-08" db="EMBL/GenBank/DDBJ databases">
        <title>A genome reference for cultivated species of the human gut microbiota.</title>
        <authorList>
            <person name="Zou Y."/>
            <person name="Xue W."/>
            <person name="Luo G."/>
        </authorList>
    </citation>
    <scope>NUCLEOTIDE SEQUENCE [LARGE SCALE GENOMIC DNA]</scope>
    <source>
        <strain evidence="4 5">AM22-21LB</strain>
    </source>
</reference>
<organism evidence="4 5">
    <name type="scientific">Roseburia intestinalis</name>
    <dbReference type="NCBI Taxonomy" id="166486"/>
    <lineage>
        <taxon>Bacteria</taxon>
        <taxon>Bacillati</taxon>
        <taxon>Bacillota</taxon>
        <taxon>Clostridia</taxon>
        <taxon>Lachnospirales</taxon>
        <taxon>Lachnospiraceae</taxon>
        <taxon>Roseburia</taxon>
    </lineage>
</organism>
<evidence type="ECO:0000259" key="3">
    <source>
        <dbReference type="PROSITE" id="PS50853"/>
    </source>
</evidence>
<evidence type="ECO:0000256" key="1">
    <source>
        <dbReference type="SAM" id="MobiDB-lite"/>
    </source>
</evidence>
<gene>
    <name evidence="4" type="ORF">DW264_01360</name>
</gene>
<feature type="compositionally biased region" description="Polar residues" evidence="1">
    <location>
        <begin position="738"/>
        <end position="756"/>
    </location>
</feature>
<dbReference type="Proteomes" id="UP000284051">
    <property type="component" value="Unassembled WGS sequence"/>
</dbReference>
<dbReference type="SUPFAM" id="SSF49373">
    <property type="entry name" value="Invasin/intimin cell-adhesion fragments"/>
    <property type="match status" value="3"/>
</dbReference>
<dbReference type="SUPFAM" id="SSF52058">
    <property type="entry name" value="L domain-like"/>
    <property type="match status" value="1"/>
</dbReference>
<dbReference type="Gene3D" id="2.60.40.1080">
    <property type="match status" value="2"/>
</dbReference>